<feature type="binding site" evidence="10">
    <location>
        <begin position="18"/>
        <end position="23"/>
    </location>
    <ligand>
        <name>substrate</name>
    </ligand>
</feature>
<evidence type="ECO:0000256" key="9">
    <source>
        <dbReference type="ARBA" id="ARBA00049563"/>
    </source>
</evidence>
<name>A0A5C5WGL7_9PLAN</name>
<evidence type="ECO:0000256" key="11">
    <source>
        <dbReference type="RuleBase" id="RU003783"/>
    </source>
</evidence>
<dbReference type="SUPFAM" id="SSF52540">
    <property type="entry name" value="P-loop containing nucleoside triphosphate hydrolases"/>
    <property type="match status" value="2"/>
</dbReference>
<dbReference type="InterPro" id="IPR039657">
    <property type="entry name" value="Dimethylallyltransferase"/>
</dbReference>
<evidence type="ECO:0000256" key="8">
    <source>
        <dbReference type="ARBA" id="ARBA00022842"/>
    </source>
</evidence>
<evidence type="ECO:0000256" key="10">
    <source>
        <dbReference type="HAMAP-Rule" id="MF_00185"/>
    </source>
</evidence>
<dbReference type="Pfam" id="PF01715">
    <property type="entry name" value="IPPT"/>
    <property type="match status" value="1"/>
</dbReference>
<evidence type="ECO:0000256" key="2">
    <source>
        <dbReference type="ARBA" id="ARBA00003213"/>
    </source>
</evidence>
<feature type="site" description="Interaction with substrate tRNA" evidence="10">
    <location>
        <position position="129"/>
    </location>
</feature>
<keyword evidence="6 10" id="KW-0547">Nucleotide-binding</keyword>
<evidence type="ECO:0000313" key="14">
    <source>
        <dbReference type="EMBL" id="TWT49800.1"/>
    </source>
</evidence>
<keyword evidence="7 10" id="KW-0067">ATP-binding</keyword>
<dbReference type="InterPro" id="IPR027417">
    <property type="entry name" value="P-loop_NTPase"/>
</dbReference>
<dbReference type="EC" id="2.5.1.75" evidence="10"/>
<proteinExistence type="inferred from homology"/>
<dbReference type="AlphaFoldDB" id="A0A5C5WGL7"/>
<comment type="cofactor">
    <cofactor evidence="1 10">
        <name>Mg(2+)</name>
        <dbReference type="ChEBI" id="CHEBI:18420"/>
    </cofactor>
</comment>
<dbReference type="GO" id="GO:0006400">
    <property type="term" value="P:tRNA modification"/>
    <property type="evidence" value="ECO:0007669"/>
    <property type="project" value="TreeGrafter"/>
</dbReference>
<sequence length="312" mass="35973">MKFPVDILQNCWFLAGPTAVGKSELAIRLAEELDGEILSLDSMAIYRQMNIGTAKPTQEQQNRVPHHLIDLIDPDGEFSTAEYLVNAVNVSREVMNRGKTPVFVGGTGLYLRALLRGVFEGPPADWEFRNELKERAETEGPNWLHSQLSNVDPVSAERLHPNDHRRLIRALEIHHLTGQPASLIQNEQPLPEEERPSHVYWLSPDREWLRDRIDTRVEFMIESGLMAEVQNLLQRDPPIGRTARQALGYREMIDFLEGRCESLDETIEKIQTGTRQFAKRQHTWFRNLVECRPLERRPEDTDIDLLQRILSS</sequence>
<comment type="caution">
    <text evidence="14">The sequence shown here is derived from an EMBL/GenBank/DDBJ whole genome shotgun (WGS) entry which is preliminary data.</text>
</comment>
<dbReference type="OrthoDB" id="9776390at2"/>
<feature type="region of interest" description="Interaction with substrate tRNA" evidence="10">
    <location>
        <begin position="41"/>
        <end position="44"/>
    </location>
</feature>
<evidence type="ECO:0000256" key="3">
    <source>
        <dbReference type="ARBA" id="ARBA00005842"/>
    </source>
</evidence>
<dbReference type="GO" id="GO:0052381">
    <property type="term" value="F:tRNA dimethylallyltransferase activity"/>
    <property type="evidence" value="ECO:0007669"/>
    <property type="project" value="UniProtKB-UniRule"/>
</dbReference>
<comment type="similarity">
    <text evidence="3 10 13">Belongs to the IPP transferase family.</text>
</comment>
<dbReference type="GO" id="GO:0005524">
    <property type="term" value="F:ATP binding"/>
    <property type="evidence" value="ECO:0007669"/>
    <property type="project" value="UniProtKB-UniRule"/>
</dbReference>
<feature type="binding site" evidence="10">
    <location>
        <begin position="16"/>
        <end position="23"/>
    </location>
    <ligand>
        <name>ATP</name>
        <dbReference type="ChEBI" id="CHEBI:30616"/>
    </ligand>
</feature>
<dbReference type="Gene3D" id="3.40.50.300">
    <property type="entry name" value="P-loop containing nucleotide triphosphate hydrolases"/>
    <property type="match status" value="1"/>
</dbReference>
<keyword evidence="15" id="KW-1185">Reference proteome</keyword>
<evidence type="ECO:0000256" key="12">
    <source>
        <dbReference type="RuleBase" id="RU003784"/>
    </source>
</evidence>
<evidence type="ECO:0000256" key="5">
    <source>
        <dbReference type="ARBA" id="ARBA00022694"/>
    </source>
</evidence>
<evidence type="ECO:0000256" key="7">
    <source>
        <dbReference type="ARBA" id="ARBA00022840"/>
    </source>
</evidence>
<comment type="subunit">
    <text evidence="10">Monomer.</text>
</comment>
<comment type="caution">
    <text evidence="10">Lacks conserved residue(s) required for the propagation of feature annotation.</text>
</comment>
<dbReference type="InterPro" id="IPR018022">
    <property type="entry name" value="IPT"/>
</dbReference>
<comment type="function">
    <text evidence="2 10 12">Catalyzes the transfer of a dimethylallyl group onto the adenine at position 37 in tRNAs that read codons beginning with uridine, leading to the formation of N6-(dimethylallyl)adenosine (i(6)A).</text>
</comment>
<protein>
    <recommendedName>
        <fullName evidence="10">tRNA dimethylallyltransferase</fullName>
        <ecNumber evidence="10">2.5.1.75</ecNumber>
    </recommendedName>
    <alternativeName>
        <fullName evidence="10">Dimethylallyl diphosphate:tRNA dimethylallyltransferase</fullName>
        <shortName evidence="10">DMAPP:tRNA dimethylallyltransferase</shortName>
        <shortName evidence="10">DMATase</shortName>
    </alternativeName>
    <alternativeName>
        <fullName evidence="10">Isopentenyl-diphosphate:tRNA isopentenyltransferase</fullName>
        <shortName evidence="10">IPP transferase</shortName>
        <shortName evidence="10">IPPT</shortName>
        <shortName evidence="10">IPTase</shortName>
    </alternativeName>
</protein>
<gene>
    <name evidence="10 14" type="primary">miaA</name>
    <name evidence="14" type="ORF">KOR42_38720</name>
</gene>
<evidence type="ECO:0000313" key="15">
    <source>
        <dbReference type="Proteomes" id="UP000317243"/>
    </source>
</evidence>
<evidence type="ECO:0000256" key="4">
    <source>
        <dbReference type="ARBA" id="ARBA00022679"/>
    </source>
</evidence>
<dbReference type="PANTHER" id="PTHR11088:SF60">
    <property type="entry name" value="TRNA DIMETHYLALLYLTRANSFERASE"/>
    <property type="match status" value="1"/>
</dbReference>
<dbReference type="EMBL" id="SIHI01000018">
    <property type="protein sequence ID" value="TWT49800.1"/>
    <property type="molecule type" value="Genomic_DNA"/>
</dbReference>
<dbReference type="PANTHER" id="PTHR11088">
    <property type="entry name" value="TRNA DIMETHYLALLYLTRANSFERASE"/>
    <property type="match status" value="1"/>
</dbReference>
<organism evidence="14 15">
    <name type="scientific">Thalassoglobus neptunius</name>
    <dbReference type="NCBI Taxonomy" id="1938619"/>
    <lineage>
        <taxon>Bacteria</taxon>
        <taxon>Pseudomonadati</taxon>
        <taxon>Planctomycetota</taxon>
        <taxon>Planctomycetia</taxon>
        <taxon>Planctomycetales</taxon>
        <taxon>Planctomycetaceae</taxon>
        <taxon>Thalassoglobus</taxon>
    </lineage>
</organism>
<dbReference type="HAMAP" id="MF_00185">
    <property type="entry name" value="IPP_trans"/>
    <property type="match status" value="1"/>
</dbReference>
<reference evidence="14 15" key="1">
    <citation type="submission" date="2019-02" db="EMBL/GenBank/DDBJ databases">
        <title>Deep-cultivation of Planctomycetes and their phenomic and genomic characterization uncovers novel biology.</title>
        <authorList>
            <person name="Wiegand S."/>
            <person name="Jogler M."/>
            <person name="Boedeker C."/>
            <person name="Pinto D."/>
            <person name="Vollmers J."/>
            <person name="Rivas-Marin E."/>
            <person name="Kohn T."/>
            <person name="Peeters S.H."/>
            <person name="Heuer A."/>
            <person name="Rast P."/>
            <person name="Oberbeckmann S."/>
            <person name="Bunk B."/>
            <person name="Jeske O."/>
            <person name="Meyerdierks A."/>
            <person name="Storesund J.E."/>
            <person name="Kallscheuer N."/>
            <person name="Luecker S."/>
            <person name="Lage O.M."/>
            <person name="Pohl T."/>
            <person name="Merkel B.J."/>
            <person name="Hornburger P."/>
            <person name="Mueller R.-W."/>
            <person name="Bruemmer F."/>
            <person name="Labrenz M."/>
            <person name="Spormann A.M."/>
            <person name="Op Den Camp H."/>
            <person name="Overmann J."/>
            <person name="Amann R."/>
            <person name="Jetten M.S.M."/>
            <person name="Mascher T."/>
            <person name="Medema M.H."/>
            <person name="Devos D.P."/>
            <person name="Kaster A.-K."/>
            <person name="Ovreas L."/>
            <person name="Rohde M."/>
            <person name="Galperin M.Y."/>
            <person name="Jogler C."/>
        </authorList>
    </citation>
    <scope>NUCLEOTIDE SEQUENCE [LARGE SCALE GENOMIC DNA]</scope>
    <source>
        <strain evidence="14 15">KOR42</strain>
    </source>
</reference>
<evidence type="ECO:0000256" key="13">
    <source>
        <dbReference type="RuleBase" id="RU003785"/>
    </source>
</evidence>
<dbReference type="NCBIfam" id="TIGR00174">
    <property type="entry name" value="miaA"/>
    <property type="match status" value="1"/>
</dbReference>
<dbReference type="Gene3D" id="1.10.20.140">
    <property type="match status" value="1"/>
</dbReference>
<evidence type="ECO:0000256" key="1">
    <source>
        <dbReference type="ARBA" id="ARBA00001946"/>
    </source>
</evidence>
<keyword evidence="4 10" id="KW-0808">Transferase</keyword>
<dbReference type="FunFam" id="1.10.20.140:FF:000001">
    <property type="entry name" value="tRNA dimethylallyltransferase"/>
    <property type="match status" value="1"/>
</dbReference>
<comment type="catalytic activity">
    <reaction evidence="9 10 11">
        <text>adenosine(37) in tRNA + dimethylallyl diphosphate = N(6)-dimethylallyladenosine(37) in tRNA + diphosphate</text>
        <dbReference type="Rhea" id="RHEA:26482"/>
        <dbReference type="Rhea" id="RHEA-COMP:10162"/>
        <dbReference type="Rhea" id="RHEA-COMP:10375"/>
        <dbReference type="ChEBI" id="CHEBI:33019"/>
        <dbReference type="ChEBI" id="CHEBI:57623"/>
        <dbReference type="ChEBI" id="CHEBI:74411"/>
        <dbReference type="ChEBI" id="CHEBI:74415"/>
        <dbReference type="EC" id="2.5.1.75"/>
    </reaction>
</comment>
<keyword evidence="5 10" id="KW-0819">tRNA processing</keyword>
<dbReference type="RefSeq" id="WP_146511292.1">
    <property type="nucleotide sequence ID" value="NZ_SIHI01000018.1"/>
</dbReference>
<evidence type="ECO:0000256" key="6">
    <source>
        <dbReference type="ARBA" id="ARBA00022741"/>
    </source>
</evidence>
<feature type="site" description="Interaction with substrate tRNA" evidence="10">
    <location>
        <position position="107"/>
    </location>
</feature>
<accession>A0A5C5WGL7</accession>
<keyword evidence="8 10" id="KW-0460">Magnesium</keyword>
<dbReference type="Proteomes" id="UP000317243">
    <property type="component" value="Unassembled WGS sequence"/>
</dbReference>